<name>A0A1F5S7X1_9BACT</name>
<protein>
    <recommendedName>
        <fullName evidence="2">HTH HARE-type domain-containing protein</fullName>
    </recommendedName>
</protein>
<evidence type="ECO:0000313" key="3">
    <source>
        <dbReference type="EMBL" id="OGF22361.1"/>
    </source>
</evidence>
<organism evidence="3 4">
    <name type="scientific">Candidatus Falkowbacteria bacterium RIFCSPHIGHO2_02_FULL_42_9</name>
    <dbReference type="NCBI Taxonomy" id="1797986"/>
    <lineage>
        <taxon>Bacteria</taxon>
        <taxon>Candidatus Falkowiibacteriota</taxon>
    </lineage>
</organism>
<dbReference type="InterPro" id="IPR013324">
    <property type="entry name" value="RNA_pol_sigma_r3/r4-like"/>
</dbReference>
<proteinExistence type="predicted"/>
<dbReference type="InterPro" id="IPR000943">
    <property type="entry name" value="RNA_pol_sigma70"/>
</dbReference>
<dbReference type="GO" id="GO:0003700">
    <property type="term" value="F:DNA-binding transcription factor activity"/>
    <property type="evidence" value="ECO:0007669"/>
    <property type="project" value="InterPro"/>
</dbReference>
<dbReference type="Gene3D" id="1.10.10.1250">
    <property type="entry name" value="RNA polymerase, subunit delta, N-terminal domain"/>
    <property type="match status" value="1"/>
</dbReference>
<dbReference type="InterPro" id="IPR007759">
    <property type="entry name" value="Asxl_HARE-HTH"/>
</dbReference>
<dbReference type="Gene3D" id="1.10.10.10">
    <property type="entry name" value="Winged helix-like DNA-binding domain superfamily/Winged helix DNA-binding domain"/>
    <property type="match status" value="1"/>
</dbReference>
<reference evidence="3 4" key="1">
    <citation type="journal article" date="2016" name="Nat. Commun.">
        <title>Thousands of microbial genomes shed light on interconnected biogeochemical processes in an aquifer system.</title>
        <authorList>
            <person name="Anantharaman K."/>
            <person name="Brown C.T."/>
            <person name="Hug L.A."/>
            <person name="Sharon I."/>
            <person name="Castelle C.J."/>
            <person name="Probst A.J."/>
            <person name="Thomas B.C."/>
            <person name="Singh A."/>
            <person name="Wilkins M.J."/>
            <person name="Karaoz U."/>
            <person name="Brodie E.L."/>
            <person name="Williams K.H."/>
            <person name="Hubbard S.S."/>
            <person name="Banfield J.F."/>
        </authorList>
    </citation>
    <scope>NUCLEOTIDE SEQUENCE [LARGE SCALE GENOMIC DNA]</scope>
</reference>
<dbReference type="SUPFAM" id="SSF88659">
    <property type="entry name" value="Sigma3 and sigma4 domains of RNA polymerase sigma factors"/>
    <property type="match status" value="1"/>
</dbReference>
<dbReference type="EMBL" id="MFFT01000053">
    <property type="protein sequence ID" value="OGF22361.1"/>
    <property type="molecule type" value="Genomic_DNA"/>
</dbReference>
<dbReference type="Pfam" id="PF05066">
    <property type="entry name" value="HARE-HTH"/>
    <property type="match status" value="1"/>
</dbReference>
<dbReference type="PANTHER" id="PTHR30603:SF47">
    <property type="entry name" value="RNA POLYMERASE SIGMA FACTOR SIGD, CHLOROPLASTIC"/>
    <property type="match status" value="1"/>
</dbReference>
<accession>A0A1F5S7X1</accession>
<sequence>MGNKSILDQIINNHQAEEVARLDAVEIINGLFSELNERERDVLTRRFGLHGEDRETLEEIGKIHSLTRERIRQIETSSIKRLKQLENLDSYLSGLKNVIIHLLEEHGGLMEKEYLFNNLVNFSLGTGKRDDNEIKHKRHFDFLISRLLHDKFEEINDSKLFKESLKLKYHSLEHLENLTLELLAKIREVKKIFMTEDLINLSKGLGAYKTNEDKFKQTNNLDISGVLSSNLFQEPADFINQNKAIYSILQAAREIEQNKFGHWGIDESREIRPKTINDKIYLILKNSGQPMHFAEIAEKINQVGFDKKPANAATVHNELILDDKYILVGRGLYGLKEWGYEKGTVTEVIEKVMVLAQRPLSREEIIDKVLKQRMVKKATINLALMNRQKFEPVAEGKYKIKTGIAVER</sequence>
<dbReference type="PROSITE" id="PS00716">
    <property type="entry name" value="SIGMA70_2"/>
    <property type="match status" value="1"/>
</dbReference>
<feature type="domain" description="HTH HARE-type" evidence="2">
    <location>
        <begin position="274"/>
        <end position="338"/>
    </location>
</feature>
<dbReference type="PROSITE" id="PS51913">
    <property type="entry name" value="HTH_HARE"/>
    <property type="match status" value="1"/>
</dbReference>
<comment type="caution">
    <text evidence="3">The sequence shown here is derived from an EMBL/GenBank/DDBJ whole genome shotgun (WGS) entry which is preliminary data.</text>
</comment>
<dbReference type="InterPro" id="IPR036388">
    <property type="entry name" value="WH-like_DNA-bd_sf"/>
</dbReference>
<dbReference type="GO" id="GO:0006352">
    <property type="term" value="P:DNA-templated transcription initiation"/>
    <property type="evidence" value="ECO:0007669"/>
    <property type="project" value="InterPro"/>
</dbReference>
<dbReference type="InterPro" id="IPR038087">
    <property type="entry name" value="RNAP_delta_N_dom_sf"/>
</dbReference>
<evidence type="ECO:0000313" key="4">
    <source>
        <dbReference type="Proteomes" id="UP000176877"/>
    </source>
</evidence>
<dbReference type="PRINTS" id="PR00046">
    <property type="entry name" value="SIGMA70FCT"/>
</dbReference>
<gene>
    <name evidence="3" type="ORF">A3D45_01210</name>
</gene>
<dbReference type="InterPro" id="IPR050239">
    <property type="entry name" value="Sigma-70_RNA_pol_init_factors"/>
</dbReference>
<evidence type="ECO:0000259" key="2">
    <source>
        <dbReference type="PROSITE" id="PS51913"/>
    </source>
</evidence>
<dbReference type="PANTHER" id="PTHR30603">
    <property type="entry name" value="RNA POLYMERASE SIGMA FACTOR RPO"/>
    <property type="match status" value="1"/>
</dbReference>
<dbReference type="Proteomes" id="UP000176877">
    <property type="component" value="Unassembled WGS sequence"/>
</dbReference>
<keyword evidence="1" id="KW-0804">Transcription</keyword>
<dbReference type="Pfam" id="PF04545">
    <property type="entry name" value="Sigma70_r4"/>
    <property type="match status" value="1"/>
</dbReference>
<evidence type="ECO:0000256" key="1">
    <source>
        <dbReference type="ARBA" id="ARBA00023163"/>
    </source>
</evidence>
<dbReference type="AlphaFoldDB" id="A0A1F5S7X1"/>
<dbReference type="InterPro" id="IPR007630">
    <property type="entry name" value="RNA_pol_sigma70_r4"/>
</dbReference>